<sequence length="453" mass="48503">MTTVSAVPIVDDSISMTSNKLSAQTRINTRYFLQMMRAGDRVGVVAYSREAWNLYAPQGALATVDQNKTVTRKASESLGTLKFDGPSTAIGLGLQQGRSLLDSAPDPKACVLLSDGEQNYGPNPTDVLPSYRVMTCAMGASSDEGLLQEIATKTGGQYFLALHGSDMGKVYTQIRGATSSASVLANDLETIDSDDFRLVSVMISQTDGANQLAAVWNDESIAYTRSTPYGKQIAITLVDPNGNVSDIEPDVVGDGYVIFDPGSLAAGEWNIQFEYAGNGVDVDSLGAALLYPGQSQRSLAAASPIDVVFRIPRMIKAGEPMTFEVDVVEGGQPVRGALVRAAVSRPTTTIDEALERYDDQLGAVALPKGVAPGRRGERVLRLSALRQKLLPEIDILAYRRSLVSLAEHPLGYVGRLTETRRPGTYNVEFTVTGESPVAGLFQRTWLASVVVNG</sequence>
<organism evidence="2 3">
    <name type="scientific">Tistrella arctica</name>
    <dbReference type="NCBI Taxonomy" id="3133430"/>
    <lineage>
        <taxon>Bacteria</taxon>
        <taxon>Pseudomonadati</taxon>
        <taxon>Pseudomonadota</taxon>
        <taxon>Alphaproteobacteria</taxon>
        <taxon>Geminicoccales</taxon>
        <taxon>Geminicoccaceae</taxon>
        <taxon>Tistrella</taxon>
    </lineage>
</organism>
<dbReference type="EMBL" id="JBBKTW010000007">
    <property type="protein sequence ID" value="MEN2990539.1"/>
    <property type="molecule type" value="Genomic_DNA"/>
</dbReference>
<dbReference type="InterPro" id="IPR036465">
    <property type="entry name" value="vWFA_dom_sf"/>
</dbReference>
<dbReference type="Pfam" id="PF00092">
    <property type="entry name" value="VWA"/>
    <property type="match status" value="1"/>
</dbReference>
<evidence type="ECO:0000259" key="1">
    <source>
        <dbReference type="PROSITE" id="PS50234"/>
    </source>
</evidence>
<dbReference type="Gene3D" id="3.40.50.410">
    <property type="entry name" value="von Willebrand factor, type A domain"/>
    <property type="match status" value="1"/>
</dbReference>
<gene>
    <name evidence="2" type="ORF">WG926_19660</name>
</gene>
<evidence type="ECO:0000313" key="2">
    <source>
        <dbReference type="EMBL" id="MEN2990539.1"/>
    </source>
</evidence>
<proteinExistence type="predicted"/>
<dbReference type="PROSITE" id="PS50234">
    <property type="entry name" value="VWFA"/>
    <property type="match status" value="1"/>
</dbReference>
<dbReference type="SUPFAM" id="SSF53300">
    <property type="entry name" value="vWA-like"/>
    <property type="match status" value="1"/>
</dbReference>
<comment type="caution">
    <text evidence="2">The sequence shown here is derived from an EMBL/GenBank/DDBJ whole genome shotgun (WGS) entry which is preliminary data.</text>
</comment>
<dbReference type="Proteomes" id="UP001413721">
    <property type="component" value="Unassembled WGS sequence"/>
</dbReference>
<name>A0ABU9YP11_9PROT</name>
<accession>A0ABU9YP11</accession>
<dbReference type="RefSeq" id="WP_345931987.1">
    <property type="nucleotide sequence ID" value="NZ_JBBKTV010000002.1"/>
</dbReference>
<dbReference type="InterPro" id="IPR002035">
    <property type="entry name" value="VWF_A"/>
</dbReference>
<evidence type="ECO:0000313" key="3">
    <source>
        <dbReference type="Proteomes" id="UP001413721"/>
    </source>
</evidence>
<feature type="domain" description="VWFA" evidence="1">
    <location>
        <begin position="5"/>
        <end position="174"/>
    </location>
</feature>
<protein>
    <submittedName>
        <fullName evidence="2">VWA domain-containing protein</fullName>
    </submittedName>
</protein>
<keyword evidence="3" id="KW-1185">Reference proteome</keyword>
<reference evidence="2 3" key="1">
    <citation type="submission" date="2024-03" db="EMBL/GenBank/DDBJ databases">
        <title>High-quality draft genome sequencing of Tistrella sp. BH-R2-4.</title>
        <authorList>
            <person name="Dong C."/>
        </authorList>
    </citation>
    <scope>NUCLEOTIDE SEQUENCE [LARGE SCALE GENOMIC DNA]</scope>
    <source>
        <strain evidence="2 3">BH-R2-4</strain>
    </source>
</reference>